<name>A0A9P5Z0E5_9AGAR</name>
<proteinExistence type="predicted"/>
<comment type="caution">
    <text evidence="2">The sequence shown here is derived from an EMBL/GenBank/DDBJ whole genome shotgun (WGS) entry which is preliminary data.</text>
</comment>
<dbReference type="OrthoDB" id="3234968at2759"/>
<organism evidence="2 3">
    <name type="scientific">Pholiota conissans</name>
    <dbReference type="NCBI Taxonomy" id="109636"/>
    <lineage>
        <taxon>Eukaryota</taxon>
        <taxon>Fungi</taxon>
        <taxon>Dikarya</taxon>
        <taxon>Basidiomycota</taxon>
        <taxon>Agaricomycotina</taxon>
        <taxon>Agaricomycetes</taxon>
        <taxon>Agaricomycetidae</taxon>
        <taxon>Agaricales</taxon>
        <taxon>Agaricineae</taxon>
        <taxon>Strophariaceae</taxon>
        <taxon>Pholiota</taxon>
    </lineage>
</organism>
<dbReference type="AlphaFoldDB" id="A0A9P5Z0E5"/>
<sequence length="169" mass="18736">MGTPTKLFLFLIWCCFLSAVNADFNITLDDSDPLIVYDPPTSWTQSSSNDLDFDGHHMLTDDPSATATLTFTGTAIYYLSPLWPYRLNTLITLDDQPPVLVSLRDHNQPVVENGPETTASQVVWSATGLDNVEHTLVISVGNGEDVAVVDGLLYVIRYFLPFVFIFCCP</sequence>
<keyword evidence="3" id="KW-1185">Reference proteome</keyword>
<evidence type="ECO:0000313" key="3">
    <source>
        <dbReference type="Proteomes" id="UP000807469"/>
    </source>
</evidence>
<dbReference type="EMBL" id="MU155249">
    <property type="protein sequence ID" value="KAF9477854.1"/>
    <property type="molecule type" value="Genomic_DNA"/>
</dbReference>
<dbReference type="Proteomes" id="UP000807469">
    <property type="component" value="Unassembled WGS sequence"/>
</dbReference>
<accession>A0A9P5Z0E5</accession>
<reference evidence="2" key="1">
    <citation type="submission" date="2020-11" db="EMBL/GenBank/DDBJ databases">
        <authorList>
            <consortium name="DOE Joint Genome Institute"/>
            <person name="Ahrendt S."/>
            <person name="Riley R."/>
            <person name="Andreopoulos W."/>
            <person name="Labutti K."/>
            <person name="Pangilinan J."/>
            <person name="Ruiz-Duenas F.J."/>
            <person name="Barrasa J.M."/>
            <person name="Sanchez-Garcia M."/>
            <person name="Camarero S."/>
            <person name="Miyauchi S."/>
            <person name="Serrano A."/>
            <person name="Linde D."/>
            <person name="Babiker R."/>
            <person name="Drula E."/>
            <person name="Ayuso-Fernandez I."/>
            <person name="Pacheco R."/>
            <person name="Padilla G."/>
            <person name="Ferreira P."/>
            <person name="Barriuso J."/>
            <person name="Kellner H."/>
            <person name="Castanera R."/>
            <person name="Alfaro M."/>
            <person name="Ramirez L."/>
            <person name="Pisabarro A.G."/>
            <person name="Kuo A."/>
            <person name="Tritt A."/>
            <person name="Lipzen A."/>
            <person name="He G."/>
            <person name="Yan M."/>
            <person name="Ng V."/>
            <person name="Cullen D."/>
            <person name="Martin F."/>
            <person name="Rosso M.-N."/>
            <person name="Henrissat B."/>
            <person name="Hibbett D."/>
            <person name="Martinez A.T."/>
            <person name="Grigoriev I.V."/>
        </authorList>
    </citation>
    <scope>NUCLEOTIDE SEQUENCE</scope>
    <source>
        <strain evidence="2">CIRM-BRFM 674</strain>
    </source>
</reference>
<gene>
    <name evidence="2" type="ORF">BDN70DRAFT_809947</name>
</gene>
<protein>
    <submittedName>
        <fullName evidence="2">Uncharacterized protein</fullName>
    </submittedName>
</protein>
<keyword evidence="1" id="KW-0732">Signal</keyword>
<evidence type="ECO:0000256" key="1">
    <source>
        <dbReference type="SAM" id="SignalP"/>
    </source>
</evidence>
<dbReference type="Gene3D" id="2.60.120.260">
    <property type="entry name" value="Galactose-binding domain-like"/>
    <property type="match status" value="1"/>
</dbReference>
<feature type="chain" id="PRO_5040340881" evidence="1">
    <location>
        <begin position="23"/>
        <end position="169"/>
    </location>
</feature>
<evidence type="ECO:0000313" key="2">
    <source>
        <dbReference type="EMBL" id="KAF9477854.1"/>
    </source>
</evidence>
<feature type="signal peptide" evidence="1">
    <location>
        <begin position="1"/>
        <end position="22"/>
    </location>
</feature>